<accession>A0ABM0GRJ3</accession>
<evidence type="ECO:0000259" key="3">
    <source>
        <dbReference type="Pfam" id="PF00685"/>
    </source>
</evidence>
<dbReference type="Pfam" id="PF00685">
    <property type="entry name" value="Sulfotransfer_1"/>
    <property type="match status" value="1"/>
</dbReference>
<evidence type="ECO:0000313" key="5">
    <source>
        <dbReference type="RefSeq" id="XP_002735741.1"/>
    </source>
</evidence>
<evidence type="ECO:0000256" key="2">
    <source>
        <dbReference type="ARBA" id="ARBA00022679"/>
    </source>
</evidence>
<evidence type="ECO:0000313" key="4">
    <source>
        <dbReference type="Proteomes" id="UP000694865"/>
    </source>
</evidence>
<dbReference type="Gene3D" id="3.40.50.300">
    <property type="entry name" value="P-loop containing nucleotide triphosphate hydrolases"/>
    <property type="match status" value="1"/>
</dbReference>
<dbReference type="SUPFAM" id="SSF52540">
    <property type="entry name" value="P-loop containing nucleoside triphosphate hydrolases"/>
    <property type="match status" value="1"/>
</dbReference>
<dbReference type="RefSeq" id="XP_002735741.1">
    <property type="nucleotide sequence ID" value="XM_002735695.2"/>
</dbReference>
<keyword evidence="2" id="KW-0808">Transferase</keyword>
<name>A0ABM0GRJ3_SACKO</name>
<dbReference type="PANTHER" id="PTHR11783">
    <property type="entry name" value="SULFOTRANSFERASE SULT"/>
    <property type="match status" value="1"/>
</dbReference>
<dbReference type="InterPro" id="IPR000863">
    <property type="entry name" value="Sulfotransferase_dom"/>
</dbReference>
<dbReference type="Proteomes" id="UP000694865">
    <property type="component" value="Unplaced"/>
</dbReference>
<reference evidence="5" key="1">
    <citation type="submission" date="2025-08" db="UniProtKB">
        <authorList>
            <consortium name="RefSeq"/>
        </authorList>
    </citation>
    <scope>IDENTIFICATION</scope>
    <source>
        <tissue evidence="5">Testes</tissue>
    </source>
</reference>
<dbReference type="InterPro" id="IPR027417">
    <property type="entry name" value="P-loop_NTPase"/>
</dbReference>
<sequence length="303" mass="35078">MAEQELQNGDMPSSSTASEFSYYYMGKKMPAHAPVSTLEGIKHSFKVRNDDVYVVSYLRSGMTMMQEIVSCINAEGDMDKVNKPLLVRVPLLDTGPGAGIETPLYQKVAELPSPRLIRTHLPHEWMPTEYDEKMPKTVVLARNPKDLAVSCWYFTNGHRYLDTIPEWNDYFNMFYEGDVLYGSWFDHVLGWFSRRHEDNILFLKYEDVCRAPVHYISEIAEFLNTDLSPEVISRIAKHVHFSKMKRNPMTNYSYTKNFKTADDFFRKGKVGTWRNYFTVAQNAAFNELYDLKLKGTGLAFSFT</sequence>
<evidence type="ECO:0000256" key="1">
    <source>
        <dbReference type="ARBA" id="ARBA00005771"/>
    </source>
</evidence>
<keyword evidence="4" id="KW-1185">Reference proteome</keyword>
<gene>
    <name evidence="5" type="primary">LOC100370712</name>
</gene>
<dbReference type="GeneID" id="100370712"/>
<feature type="domain" description="Sulfotransferase" evidence="3">
    <location>
        <begin position="50"/>
        <end position="297"/>
    </location>
</feature>
<protein>
    <submittedName>
        <fullName evidence="5">Sulfotransferase family cytosolic 1B member 1-like</fullName>
    </submittedName>
</protein>
<proteinExistence type="inferred from homology"/>
<comment type="similarity">
    <text evidence="1">Belongs to the sulfotransferase 1 family.</text>
</comment>
<organism evidence="4 5">
    <name type="scientific">Saccoglossus kowalevskii</name>
    <name type="common">Acorn worm</name>
    <dbReference type="NCBI Taxonomy" id="10224"/>
    <lineage>
        <taxon>Eukaryota</taxon>
        <taxon>Metazoa</taxon>
        <taxon>Hemichordata</taxon>
        <taxon>Enteropneusta</taxon>
        <taxon>Harrimaniidae</taxon>
        <taxon>Saccoglossus</taxon>
    </lineage>
</organism>